<dbReference type="RefSeq" id="XP_022391942.1">
    <property type="nucleotide sequence ID" value="XM_022529293.1"/>
</dbReference>
<feature type="domain" description="Apple" evidence="2">
    <location>
        <begin position="247"/>
        <end position="277"/>
    </location>
</feature>
<dbReference type="InterPro" id="IPR003609">
    <property type="entry name" value="Pan_app"/>
</dbReference>
<evidence type="ECO:0000313" key="3">
    <source>
        <dbReference type="EMBL" id="OGM48225.1"/>
    </source>
</evidence>
<dbReference type="EMBL" id="LYCR01000017">
    <property type="protein sequence ID" value="OGM48225.1"/>
    <property type="molecule type" value="Genomic_DNA"/>
</dbReference>
<sequence>MVVKLAFLLSSLLSVPSWAQQTPTCLSPANNGGLSNQAVCCSGAGRDEEMVDGTIYRYACSHYASSVYSQPYAVANLYECAKRCSEQAACYAASWKPHSDHPTGGICYLSRAGFSENFDTSGSWLLLARTDPTGPVVGPDCTTEVEKAQEECKKESEASCTLAKQALQIQSQQNLAEQVEKTEQCEQRLHQCLHPPVEPWRQQAAALQCKQDDHTVVSTGTKRFKLRCYAFKPANTARDIGKKLTYADCMVSCQDDNSCRGFQWSPTTQGCKLFSFIRDNELIFNGNASPYWWAGVTA</sequence>
<proteinExistence type="predicted"/>
<dbReference type="GeneID" id="34445553"/>
<accession>A0A1F8AA34</accession>
<organism evidence="3 4">
    <name type="scientific">Aspergillus bombycis</name>
    <dbReference type="NCBI Taxonomy" id="109264"/>
    <lineage>
        <taxon>Eukaryota</taxon>
        <taxon>Fungi</taxon>
        <taxon>Dikarya</taxon>
        <taxon>Ascomycota</taxon>
        <taxon>Pezizomycotina</taxon>
        <taxon>Eurotiomycetes</taxon>
        <taxon>Eurotiomycetidae</taxon>
        <taxon>Eurotiales</taxon>
        <taxon>Aspergillaceae</taxon>
        <taxon>Aspergillus</taxon>
    </lineage>
</organism>
<keyword evidence="4" id="KW-1185">Reference proteome</keyword>
<dbReference type="AlphaFoldDB" id="A0A1F8AA34"/>
<protein>
    <recommendedName>
        <fullName evidence="2">Apple domain-containing protein</fullName>
    </recommendedName>
</protein>
<feature type="signal peptide" evidence="1">
    <location>
        <begin position="1"/>
        <end position="19"/>
    </location>
</feature>
<dbReference type="Proteomes" id="UP000179179">
    <property type="component" value="Unassembled WGS sequence"/>
</dbReference>
<comment type="caution">
    <text evidence="3">The sequence shown here is derived from an EMBL/GenBank/DDBJ whole genome shotgun (WGS) entry which is preliminary data.</text>
</comment>
<dbReference type="Pfam" id="PF00024">
    <property type="entry name" value="PAN_1"/>
    <property type="match status" value="1"/>
</dbReference>
<name>A0A1F8AA34_9EURO</name>
<evidence type="ECO:0000313" key="4">
    <source>
        <dbReference type="Proteomes" id="UP000179179"/>
    </source>
</evidence>
<gene>
    <name evidence="3" type="ORF">ABOM_002163</name>
</gene>
<reference evidence="3 4" key="1">
    <citation type="journal article" date="2016" name="Genome Biol. Evol.">
        <title>Draft genome sequence of an aflatoxigenic Aspergillus species, A. bombycis.</title>
        <authorList>
            <person name="Moore G.G."/>
            <person name="Mack B.M."/>
            <person name="Beltz S.B."/>
            <person name="Gilbert M.K."/>
        </authorList>
    </citation>
    <scope>NUCLEOTIDE SEQUENCE [LARGE SCALE GENOMIC DNA]</scope>
    <source>
        <strain evidence="4">NRRL 26010</strain>
    </source>
</reference>
<keyword evidence="1" id="KW-0732">Signal</keyword>
<evidence type="ECO:0000259" key="2">
    <source>
        <dbReference type="Pfam" id="PF00024"/>
    </source>
</evidence>
<evidence type="ECO:0000256" key="1">
    <source>
        <dbReference type="SAM" id="SignalP"/>
    </source>
</evidence>
<feature type="chain" id="PRO_5009534725" description="Apple domain-containing protein" evidence="1">
    <location>
        <begin position="20"/>
        <end position="298"/>
    </location>
</feature>